<dbReference type="AlphaFoldDB" id="A0A2U1TFE8"/>
<comment type="caution">
    <text evidence="3">The sequence shown here is derived from an EMBL/GenBank/DDBJ whole genome shotgun (WGS) entry which is preliminary data.</text>
</comment>
<evidence type="ECO:0000313" key="3">
    <source>
        <dbReference type="EMBL" id="PWC07609.1"/>
    </source>
</evidence>
<feature type="transmembrane region" description="Helical" evidence="1">
    <location>
        <begin position="12"/>
        <end position="30"/>
    </location>
</feature>
<dbReference type="InterPro" id="IPR005182">
    <property type="entry name" value="YdbS-like_PH"/>
</dbReference>
<name>A0A2U1TFE8_9MICO</name>
<dbReference type="OrthoDB" id="4990503at2"/>
<keyword evidence="4" id="KW-1185">Reference proteome</keyword>
<keyword evidence="1" id="KW-0812">Transmembrane</keyword>
<dbReference type="Pfam" id="PF03703">
    <property type="entry name" value="bPH_2"/>
    <property type="match status" value="1"/>
</dbReference>
<protein>
    <submittedName>
        <fullName evidence="3">PH domain-containing protein</fullName>
    </submittedName>
</protein>
<dbReference type="KEGG" id="myl:C3E77_03535"/>
<gene>
    <name evidence="3" type="ORF">DF223_05365</name>
</gene>
<evidence type="ECO:0000313" key="4">
    <source>
        <dbReference type="Proteomes" id="UP000244962"/>
    </source>
</evidence>
<evidence type="ECO:0000256" key="1">
    <source>
        <dbReference type="SAM" id="Phobius"/>
    </source>
</evidence>
<accession>A0A2U1TFE8</accession>
<dbReference type="Proteomes" id="UP000244962">
    <property type="component" value="Unassembled WGS sequence"/>
</dbReference>
<evidence type="ECO:0000259" key="2">
    <source>
        <dbReference type="Pfam" id="PF03703"/>
    </source>
</evidence>
<sequence length="160" mass="18075">MARLRSNARALFWSALIFISLPGATVYLFGIFSEAWIRALVVVLAVLVFLTLVLLPYVFWLNRRSTITTRRIIMRRGFFVRERREIFHSRGYHVALKRSWLQSAFRSGDIVITSGVEKPIVLRDVPGADTVLEALQDLVEKNQILLSGHAGSVGTVTTAF</sequence>
<keyword evidence="1" id="KW-0472">Membrane</keyword>
<reference evidence="4" key="1">
    <citation type="submission" date="2018-04" db="EMBL/GenBank/DDBJ databases">
        <authorList>
            <person name="Liu S."/>
            <person name="Wang Z."/>
            <person name="Li J."/>
        </authorList>
    </citation>
    <scope>NUCLEOTIDE SEQUENCE [LARGE SCALE GENOMIC DNA]</scope>
    <source>
        <strain evidence="4">622</strain>
    </source>
</reference>
<feature type="domain" description="YdbS-like PH" evidence="2">
    <location>
        <begin position="60"/>
        <end position="134"/>
    </location>
</feature>
<keyword evidence="1" id="KW-1133">Transmembrane helix</keyword>
<dbReference type="EMBL" id="QEFB01000004">
    <property type="protein sequence ID" value="PWC07609.1"/>
    <property type="molecule type" value="Genomic_DNA"/>
</dbReference>
<feature type="transmembrane region" description="Helical" evidence="1">
    <location>
        <begin position="36"/>
        <end position="61"/>
    </location>
</feature>
<organism evidence="3 4">
    <name type="scientific">Mycetocola zhujimingii</name>
    <dbReference type="NCBI Taxonomy" id="2079792"/>
    <lineage>
        <taxon>Bacteria</taxon>
        <taxon>Bacillati</taxon>
        <taxon>Actinomycetota</taxon>
        <taxon>Actinomycetes</taxon>
        <taxon>Micrococcales</taxon>
        <taxon>Microbacteriaceae</taxon>
        <taxon>Mycetocola</taxon>
    </lineage>
</organism>
<proteinExistence type="predicted"/>